<dbReference type="AlphaFoldDB" id="A0A5B6VYR2"/>
<proteinExistence type="predicted"/>
<dbReference type="OrthoDB" id="1928346at2759"/>
<keyword evidence="2" id="KW-1185">Reference proteome</keyword>
<evidence type="ECO:0000313" key="2">
    <source>
        <dbReference type="Proteomes" id="UP000325315"/>
    </source>
</evidence>
<accession>A0A5B6VYR2</accession>
<protein>
    <submittedName>
        <fullName evidence="1">Disease resistance protein RGA2-like isoform X3</fullName>
    </submittedName>
</protein>
<dbReference type="Proteomes" id="UP000325315">
    <property type="component" value="Unassembled WGS sequence"/>
</dbReference>
<gene>
    <name evidence="1" type="ORF">EPI10_024835</name>
</gene>
<name>A0A5B6VYR2_9ROSI</name>
<dbReference type="EMBL" id="SMMG02000005">
    <property type="protein sequence ID" value="KAA3474561.1"/>
    <property type="molecule type" value="Genomic_DNA"/>
</dbReference>
<organism evidence="1 2">
    <name type="scientific">Gossypium australe</name>
    <dbReference type="NCBI Taxonomy" id="47621"/>
    <lineage>
        <taxon>Eukaryota</taxon>
        <taxon>Viridiplantae</taxon>
        <taxon>Streptophyta</taxon>
        <taxon>Embryophyta</taxon>
        <taxon>Tracheophyta</taxon>
        <taxon>Spermatophyta</taxon>
        <taxon>Magnoliopsida</taxon>
        <taxon>eudicotyledons</taxon>
        <taxon>Gunneridae</taxon>
        <taxon>Pentapetalae</taxon>
        <taxon>rosids</taxon>
        <taxon>malvids</taxon>
        <taxon>Malvales</taxon>
        <taxon>Malvaceae</taxon>
        <taxon>Malvoideae</taxon>
        <taxon>Gossypium</taxon>
    </lineage>
</organism>
<reference evidence="2" key="1">
    <citation type="journal article" date="2019" name="Plant Biotechnol. J.">
        <title>Genome sequencing of the Australian wild diploid species Gossypium australe highlights disease resistance and delayed gland morphogenesis.</title>
        <authorList>
            <person name="Cai Y."/>
            <person name="Cai X."/>
            <person name="Wang Q."/>
            <person name="Wang P."/>
            <person name="Zhang Y."/>
            <person name="Cai C."/>
            <person name="Xu Y."/>
            <person name="Wang K."/>
            <person name="Zhou Z."/>
            <person name="Wang C."/>
            <person name="Geng S."/>
            <person name="Li B."/>
            <person name="Dong Q."/>
            <person name="Hou Y."/>
            <person name="Wang H."/>
            <person name="Ai P."/>
            <person name="Liu Z."/>
            <person name="Yi F."/>
            <person name="Sun M."/>
            <person name="An G."/>
            <person name="Cheng J."/>
            <person name="Zhang Y."/>
            <person name="Shi Q."/>
            <person name="Xie Y."/>
            <person name="Shi X."/>
            <person name="Chang Y."/>
            <person name="Huang F."/>
            <person name="Chen Y."/>
            <person name="Hong S."/>
            <person name="Mi L."/>
            <person name="Sun Q."/>
            <person name="Zhang L."/>
            <person name="Zhou B."/>
            <person name="Peng R."/>
            <person name="Zhang X."/>
            <person name="Liu F."/>
        </authorList>
    </citation>
    <scope>NUCLEOTIDE SEQUENCE [LARGE SCALE GENOMIC DNA]</scope>
    <source>
        <strain evidence="2">cv. PA1801</strain>
    </source>
</reference>
<evidence type="ECO:0000313" key="1">
    <source>
        <dbReference type="EMBL" id="KAA3474561.1"/>
    </source>
</evidence>
<sequence>MSLPQGIKSLTTLKKLYIRGCPHLEKWCKEGGGEGWPYIAHVSCIEITAYDKACYSKRRRSQGSLFTRFGDWTFNLASVE</sequence>
<comment type="caution">
    <text evidence="1">The sequence shown here is derived from an EMBL/GenBank/DDBJ whole genome shotgun (WGS) entry which is preliminary data.</text>
</comment>